<reference evidence="1 2" key="1">
    <citation type="submission" date="2019-04" db="EMBL/GenBank/DDBJ databases">
        <title>Draft genome sequences of Streptomyces avermitilis NBRC 14893.</title>
        <authorList>
            <person name="Komaki H."/>
            <person name="Tamura T."/>
            <person name="Hosoyama A."/>
        </authorList>
    </citation>
    <scope>NUCLEOTIDE SEQUENCE [LARGE SCALE GENOMIC DNA]</scope>
    <source>
        <strain evidence="1 2">NBRC 14893</strain>
    </source>
</reference>
<dbReference type="AlphaFoldDB" id="A0A4D4LTK9"/>
<organism evidence="1 2">
    <name type="scientific">Streptomyces avermitilis</name>
    <dbReference type="NCBI Taxonomy" id="33903"/>
    <lineage>
        <taxon>Bacteria</taxon>
        <taxon>Bacillati</taxon>
        <taxon>Actinomycetota</taxon>
        <taxon>Actinomycetes</taxon>
        <taxon>Kitasatosporales</taxon>
        <taxon>Streptomycetaceae</taxon>
        <taxon>Streptomyces</taxon>
    </lineage>
</organism>
<gene>
    <name evidence="1" type="ORF">SAV14893_020990</name>
</gene>
<evidence type="ECO:0000313" key="1">
    <source>
        <dbReference type="EMBL" id="GDY62706.1"/>
    </source>
</evidence>
<evidence type="ECO:0000313" key="2">
    <source>
        <dbReference type="Proteomes" id="UP000302139"/>
    </source>
</evidence>
<protein>
    <submittedName>
        <fullName evidence="1">Uncharacterized protein</fullName>
    </submittedName>
</protein>
<proteinExistence type="predicted"/>
<name>A0A4D4LTK9_STRAX</name>
<sequence>MEFLNALFQSSDTGQSAVTVGDELRDAFVHLSAVVPTPDKLEAVGEVSLMGFLSNETGEVIEGILGVKAACHRADACLIWRMTLLLGG</sequence>
<accession>A0A4D4LTK9</accession>
<comment type="caution">
    <text evidence="1">The sequence shown here is derived from an EMBL/GenBank/DDBJ whole genome shotgun (WGS) entry which is preliminary data.</text>
</comment>
<dbReference type="EMBL" id="BJHX01000001">
    <property type="protein sequence ID" value="GDY62706.1"/>
    <property type="molecule type" value="Genomic_DNA"/>
</dbReference>
<dbReference type="Proteomes" id="UP000302139">
    <property type="component" value="Unassembled WGS sequence"/>
</dbReference>